<dbReference type="EMBL" id="GBEZ01022174">
    <property type="protein sequence ID" value="JAC64645.1"/>
    <property type="molecule type" value="Transcribed_RNA"/>
</dbReference>
<evidence type="ECO:0000256" key="2">
    <source>
        <dbReference type="ARBA" id="ARBA00022448"/>
    </source>
</evidence>
<sequence length="513" mass="51988">MFGATASTANLFGTPAGTTASAPFGSAAVQPSSAGLFGAGNTTGSLFGSTAAAGQAASTPSLFGASSSPGLFGASSTPGLFGASSTPSLFGASPAPSLFGASSAAPQSAPSLFGANTAGGIFGGAQLQPQQQQQQPGSLSTKDLKPLTHATKWDDVHPSSQNQLLELEKLIVSHREQCQLLDSDGRLKDTGAMQKSIKDDTDAMSMSLRALLNAVKAENNGLGVLREKVIQLLRSTESACRTFERTKNWRTISKQIAGGQIQAADPRIQEAIGGPPVLPSPFLEGAVAGMEELLSQYKGMVLELQGLVATKADALAHDEGAAGALFHALNNMHDFFVHVAAKVERLHDGVQMEKDKYLASQRKLGYVRDPFEEAAMQEAAREKAAAEREKARIAASTLAQASAPAAPASAPLALPPAASSSPGLFSTPQTPAVSTPGSIFGATQPSLFGSAAPSPAPFATPPTGLSTGGFGASTGGGLFGSTLGAATFGSAGLFGGATGSGGMTRSKSRGRKK</sequence>
<accession>A0A061R1U9</accession>
<gene>
    <name evidence="9" type="primary">NUPL1</name>
    <name evidence="9" type="ORF">TSPGSL018_17848</name>
</gene>
<dbReference type="InterPro" id="IPR025574">
    <property type="entry name" value="Nucleoporin_FG_rpt"/>
</dbReference>
<feature type="compositionally biased region" description="Polar residues" evidence="8">
    <location>
        <begin position="423"/>
        <end position="439"/>
    </location>
</feature>
<proteinExistence type="predicted"/>
<comment type="subcellular location">
    <subcellularLocation>
        <location evidence="1">Nucleus</location>
        <location evidence="1">Nuclear pore complex</location>
    </subcellularLocation>
</comment>
<keyword evidence="4" id="KW-0653">Protein transport</keyword>
<reference evidence="9" key="1">
    <citation type="submission" date="2014-05" db="EMBL/GenBank/DDBJ databases">
        <title>The transcriptome of the halophilic microalga Tetraselmis sp. GSL018 isolated from the Great Salt Lake, Utah.</title>
        <authorList>
            <person name="Jinkerson R.E."/>
            <person name="D'Adamo S."/>
            <person name="Posewitz M.C."/>
        </authorList>
    </citation>
    <scope>NUCLEOTIDE SEQUENCE</scope>
    <source>
        <strain evidence="9">GSL018</strain>
    </source>
</reference>
<keyword evidence="3" id="KW-0509">mRNA transport</keyword>
<dbReference type="Gene3D" id="6.10.140.1350">
    <property type="match status" value="1"/>
</dbReference>
<evidence type="ECO:0000256" key="3">
    <source>
        <dbReference type="ARBA" id="ARBA00022816"/>
    </source>
</evidence>
<dbReference type="GO" id="GO:0005643">
    <property type="term" value="C:nuclear pore"/>
    <property type="evidence" value="ECO:0007669"/>
    <property type="project" value="UniProtKB-SubCell"/>
</dbReference>
<feature type="region of interest" description="Disordered" evidence="8">
    <location>
        <begin position="492"/>
        <end position="513"/>
    </location>
</feature>
<evidence type="ECO:0000256" key="7">
    <source>
        <dbReference type="ARBA" id="ARBA00023242"/>
    </source>
</evidence>
<dbReference type="GO" id="GO:0051028">
    <property type="term" value="P:mRNA transport"/>
    <property type="evidence" value="ECO:0007669"/>
    <property type="project" value="UniProtKB-KW"/>
</dbReference>
<keyword evidence="7" id="KW-0539">Nucleus</keyword>
<feature type="compositionally biased region" description="Gly residues" evidence="8">
    <location>
        <begin position="492"/>
        <end position="502"/>
    </location>
</feature>
<evidence type="ECO:0000256" key="8">
    <source>
        <dbReference type="SAM" id="MobiDB-lite"/>
    </source>
</evidence>
<keyword evidence="2" id="KW-0813">Transport</keyword>
<dbReference type="Pfam" id="PF13634">
    <property type="entry name" value="Nucleoporin_FG"/>
    <property type="match status" value="1"/>
</dbReference>
<dbReference type="GO" id="GO:0017056">
    <property type="term" value="F:structural constituent of nuclear pore"/>
    <property type="evidence" value="ECO:0007669"/>
    <property type="project" value="InterPro"/>
</dbReference>
<organism evidence="9">
    <name type="scientific">Tetraselmis sp. GSL018</name>
    <dbReference type="NCBI Taxonomy" id="582737"/>
    <lineage>
        <taxon>Eukaryota</taxon>
        <taxon>Viridiplantae</taxon>
        <taxon>Chlorophyta</taxon>
        <taxon>core chlorophytes</taxon>
        <taxon>Chlorodendrophyceae</taxon>
        <taxon>Chlorodendrales</taxon>
        <taxon>Chlorodendraceae</taxon>
        <taxon>Tetraselmis</taxon>
    </lineage>
</organism>
<feature type="compositionally biased region" description="Low complexity" evidence="8">
    <location>
        <begin position="409"/>
        <end position="422"/>
    </location>
</feature>
<evidence type="ECO:0000256" key="4">
    <source>
        <dbReference type="ARBA" id="ARBA00022927"/>
    </source>
</evidence>
<keyword evidence="6" id="KW-0906">Nuclear pore complex</keyword>
<evidence type="ECO:0000256" key="6">
    <source>
        <dbReference type="ARBA" id="ARBA00023132"/>
    </source>
</evidence>
<dbReference type="InterPro" id="IPR024882">
    <property type="entry name" value="NUP58/p45/49"/>
</dbReference>
<evidence type="ECO:0000313" key="9">
    <source>
        <dbReference type="EMBL" id="JAC64645.1"/>
    </source>
</evidence>
<dbReference type="AlphaFoldDB" id="A0A061R1U9"/>
<evidence type="ECO:0000256" key="5">
    <source>
        <dbReference type="ARBA" id="ARBA00023010"/>
    </source>
</evidence>
<keyword evidence="5" id="KW-0811">Translocation</keyword>
<evidence type="ECO:0000256" key="1">
    <source>
        <dbReference type="ARBA" id="ARBA00004567"/>
    </source>
</evidence>
<dbReference type="GO" id="GO:0015031">
    <property type="term" value="P:protein transport"/>
    <property type="evidence" value="ECO:0007669"/>
    <property type="project" value="UniProtKB-KW"/>
</dbReference>
<dbReference type="GO" id="GO:0008139">
    <property type="term" value="F:nuclear localization sequence binding"/>
    <property type="evidence" value="ECO:0007669"/>
    <property type="project" value="InterPro"/>
</dbReference>
<feature type="region of interest" description="Disordered" evidence="8">
    <location>
        <begin position="409"/>
        <end position="439"/>
    </location>
</feature>
<protein>
    <submittedName>
        <fullName evidence="9">Nucleoporin p58/p45</fullName>
    </submittedName>
</protein>
<dbReference type="PANTHER" id="PTHR13437:SF2">
    <property type="entry name" value="NUCLEOPORIN P58_P45"/>
    <property type="match status" value="1"/>
</dbReference>
<dbReference type="PANTHER" id="PTHR13437">
    <property type="entry name" value="NUCLEOPORIN P58/P45 NUCLEOPORIN-LIKE PROTEIN 1"/>
    <property type="match status" value="1"/>
</dbReference>
<name>A0A061R1U9_9CHLO</name>